<dbReference type="Gene3D" id="3.40.50.720">
    <property type="entry name" value="NAD(P)-binding Rossmann-like Domain"/>
    <property type="match status" value="1"/>
</dbReference>
<dbReference type="PANTHER" id="PTHR11695">
    <property type="entry name" value="ALCOHOL DEHYDROGENASE RELATED"/>
    <property type="match status" value="1"/>
</dbReference>
<dbReference type="SUPFAM" id="SSF51735">
    <property type="entry name" value="NAD(P)-binding Rossmann-fold domains"/>
    <property type="match status" value="1"/>
</dbReference>
<organism evidence="1 2">
    <name type="scientific">Acinetobacter parvus DSM 16617 = CIP 108168</name>
    <dbReference type="NCBI Taxonomy" id="981333"/>
    <lineage>
        <taxon>Bacteria</taxon>
        <taxon>Pseudomonadati</taxon>
        <taxon>Pseudomonadota</taxon>
        <taxon>Gammaproteobacteria</taxon>
        <taxon>Moraxellales</taxon>
        <taxon>Moraxellaceae</taxon>
        <taxon>Acinetobacter</taxon>
    </lineage>
</organism>
<evidence type="ECO:0008006" key="3">
    <source>
        <dbReference type="Google" id="ProtNLM"/>
    </source>
</evidence>
<reference evidence="1 2" key="1">
    <citation type="submission" date="2013-02" db="EMBL/GenBank/DDBJ databases">
        <title>The Genome Sequence of Acinetobacter parvus CIP 108168.</title>
        <authorList>
            <consortium name="The Broad Institute Genome Sequencing Platform"/>
            <consortium name="The Broad Institute Genome Sequencing Center for Infectious Disease"/>
            <person name="Cerqueira G."/>
            <person name="Feldgarden M."/>
            <person name="Courvalin P."/>
            <person name="Perichon B."/>
            <person name="Grillot-Courvalin C."/>
            <person name="Clermont D."/>
            <person name="Rocha E."/>
            <person name="Yoon E.-J."/>
            <person name="Nemec A."/>
            <person name="Walker B."/>
            <person name="Young S.K."/>
            <person name="Zeng Q."/>
            <person name="Gargeya S."/>
            <person name="Fitzgerald M."/>
            <person name="Haas B."/>
            <person name="Abouelleil A."/>
            <person name="Alvarado L."/>
            <person name="Arachchi H.M."/>
            <person name="Berlin A.M."/>
            <person name="Chapman S.B."/>
            <person name="Dewar J."/>
            <person name="Goldberg J."/>
            <person name="Griggs A."/>
            <person name="Gujja S."/>
            <person name="Hansen M."/>
            <person name="Howarth C."/>
            <person name="Imamovic A."/>
            <person name="Larimer J."/>
            <person name="McCowan C."/>
            <person name="Murphy C."/>
            <person name="Neiman D."/>
            <person name="Pearson M."/>
            <person name="Priest M."/>
            <person name="Roberts A."/>
            <person name="Saif S."/>
            <person name="Shea T."/>
            <person name="Sisk P."/>
            <person name="Sykes S."/>
            <person name="Wortman J."/>
            <person name="Nusbaum C."/>
            <person name="Birren B."/>
        </authorList>
    </citation>
    <scope>NUCLEOTIDE SEQUENCE [LARGE SCALE GENOMIC DNA]</scope>
    <source>
        <strain evidence="1 2">CIP 108168</strain>
    </source>
</reference>
<dbReference type="HOGENOM" id="CLU_026673_3_3_6"/>
<keyword evidence="2" id="KW-1185">Reference proteome</keyword>
<evidence type="ECO:0000313" key="1">
    <source>
        <dbReference type="EMBL" id="ENU37200.1"/>
    </source>
</evidence>
<dbReference type="AlphaFoldDB" id="N8QF63"/>
<evidence type="ECO:0000313" key="2">
    <source>
        <dbReference type="Proteomes" id="UP000023776"/>
    </source>
</evidence>
<dbReference type="PATRIC" id="fig|981333.9.peg.586"/>
<gene>
    <name evidence="1" type="ORF">F988_00583</name>
</gene>
<name>N8QF63_9GAMM</name>
<dbReference type="EMBL" id="APOM01000012">
    <property type="protein sequence ID" value="ENU37200.1"/>
    <property type="molecule type" value="Genomic_DNA"/>
</dbReference>
<proteinExistence type="predicted"/>
<dbReference type="InterPro" id="IPR036291">
    <property type="entry name" value="NAD(P)-bd_dom_sf"/>
</dbReference>
<comment type="caution">
    <text evidence="1">The sequence shown here is derived from an EMBL/GenBank/DDBJ whole genome shotgun (WGS) entry which is preliminary data.</text>
</comment>
<dbReference type="PANTHER" id="PTHR11695:SF294">
    <property type="entry name" value="RETICULON-4-INTERACTING PROTEIN 1, MITOCHONDRIAL"/>
    <property type="match status" value="1"/>
</dbReference>
<dbReference type="InterPro" id="IPR050700">
    <property type="entry name" value="YIM1/Zinc_Alcohol_DH_Fams"/>
</dbReference>
<protein>
    <recommendedName>
        <fullName evidence="3">Enoyl reductase (ER) domain-containing protein</fullName>
    </recommendedName>
</protein>
<dbReference type="Proteomes" id="UP000023776">
    <property type="component" value="Unassembled WGS sequence"/>
</dbReference>
<accession>N8QF63</accession>
<dbReference type="Pfam" id="PF13602">
    <property type="entry name" value="ADH_zinc_N_2"/>
    <property type="match status" value="1"/>
</dbReference>
<sequence>MGLAIKSITLKSVMKFTPKLIRSVLLQNLPRRNKLHWVKALGADIIIDYTTTDFEQVLHDYDVVFDTQGDKILTKSLNVLKRGGQIIRISGPPDLNFAEAIHANWLLKKVIPLLSWSIRCKAKQRGIDYSFLFMQPNGAQLTQITQLDEAEKLKPIIDQIHDFDQAQEALQYVNTGRSKGKVILKIKS</sequence>
<dbReference type="Gene3D" id="3.90.180.10">
    <property type="entry name" value="Medium-chain alcohol dehydrogenases, catalytic domain"/>
    <property type="match status" value="1"/>
</dbReference>